<evidence type="ECO:0000313" key="1">
    <source>
        <dbReference type="EMBL" id="OGD68586.1"/>
    </source>
</evidence>
<organism evidence="1 2">
    <name type="scientific">Candidatus Campbellbacteria bacterium RIFCSPHIGHO2_01_FULL_34_10</name>
    <dbReference type="NCBI Taxonomy" id="1797577"/>
    <lineage>
        <taxon>Bacteria</taxon>
        <taxon>Candidatus Campbelliibacteriota</taxon>
    </lineage>
</organism>
<accession>A0A1F5EMY0</accession>
<evidence type="ECO:0000313" key="2">
    <source>
        <dbReference type="Proteomes" id="UP000186670"/>
    </source>
</evidence>
<dbReference type="EMBL" id="MEZZ01000027">
    <property type="protein sequence ID" value="OGD68586.1"/>
    <property type="molecule type" value="Genomic_DNA"/>
</dbReference>
<dbReference type="Proteomes" id="UP000186670">
    <property type="component" value="Unassembled WGS sequence"/>
</dbReference>
<gene>
    <name evidence="1" type="ORF">A2811_02780</name>
</gene>
<proteinExistence type="predicted"/>
<sequence length="125" mass="14830">MDQDKKRVVEIVEILLEGSFSRIIKNEKQNLKAMIPSEESVDLSRELREILLSKKSGATFQRPYKCTRHQKNGNQNIFGGLCLWNMVKDNAKRRKKNSKRTQITVAQRKTKNRVERFFYFYSFVK</sequence>
<protein>
    <submittedName>
        <fullName evidence="1">Uncharacterized protein</fullName>
    </submittedName>
</protein>
<dbReference type="AlphaFoldDB" id="A0A1F5EMY0"/>
<reference evidence="1 2" key="1">
    <citation type="journal article" date="2016" name="Nat. Commun.">
        <title>Thousands of microbial genomes shed light on interconnected biogeochemical processes in an aquifer system.</title>
        <authorList>
            <person name="Anantharaman K."/>
            <person name="Brown C.T."/>
            <person name="Hug L.A."/>
            <person name="Sharon I."/>
            <person name="Castelle C.J."/>
            <person name="Probst A.J."/>
            <person name="Thomas B.C."/>
            <person name="Singh A."/>
            <person name="Wilkins M.J."/>
            <person name="Karaoz U."/>
            <person name="Brodie E.L."/>
            <person name="Williams K.H."/>
            <person name="Hubbard S.S."/>
            <person name="Banfield J.F."/>
        </authorList>
    </citation>
    <scope>NUCLEOTIDE SEQUENCE [LARGE SCALE GENOMIC DNA]</scope>
</reference>
<name>A0A1F5EMY0_9BACT</name>
<comment type="caution">
    <text evidence="1">The sequence shown here is derived from an EMBL/GenBank/DDBJ whole genome shotgun (WGS) entry which is preliminary data.</text>
</comment>